<feature type="compositionally biased region" description="Polar residues" evidence="1">
    <location>
        <begin position="25"/>
        <end position="38"/>
    </location>
</feature>
<name>A0AAQ3S700_VIGMU</name>
<sequence>MSSPMTMVKEESMVEETSEQRKSMDTSGTSHTSRTPFNGPSAAFLNAPFTSSAVRPFFSTFTTRSTTETLGVGTRSAMPFSFPFSCGSTRDTAFAAPVLVGTMFSAAALARLKSRCEASKSLCTTT</sequence>
<dbReference type="Proteomes" id="UP001374535">
    <property type="component" value="Chromosome 2"/>
</dbReference>
<organism evidence="2 3">
    <name type="scientific">Vigna mungo</name>
    <name type="common">Black gram</name>
    <name type="synonym">Phaseolus mungo</name>
    <dbReference type="NCBI Taxonomy" id="3915"/>
    <lineage>
        <taxon>Eukaryota</taxon>
        <taxon>Viridiplantae</taxon>
        <taxon>Streptophyta</taxon>
        <taxon>Embryophyta</taxon>
        <taxon>Tracheophyta</taxon>
        <taxon>Spermatophyta</taxon>
        <taxon>Magnoliopsida</taxon>
        <taxon>eudicotyledons</taxon>
        <taxon>Gunneridae</taxon>
        <taxon>Pentapetalae</taxon>
        <taxon>rosids</taxon>
        <taxon>fabids</taxon>
        <taxon>Fabales</taxon>
        <taxon>Fabaceae</taxon>
        <taxon>Papilionoideae</taxon>
        <taxon>50 kb inversion clade</taxon>
        <taxon>NPAAA clade</taxon>
        <taxon>indigoferoid/millettioid clade</taxon>
        <taxon>Phaseoleae</taxon>
        <taxon>Vigna</taxon>
    </lineage>
</organism>
<evidence type="ECO:0000313" key="2">
    <source>
        <dbReference type="EMBL" id="WVZ18061.1"/>
    </source>
</evidence>
<evidence type="ECO:0000313" key="3">
    <source>
        <dbReference type="Proteomes" id="UP001374535"/>
    </source>
</evidence>
<protein>
    <submittedName>
        <fullName evidence="2">Uncharacterized protein</fullName>
    </submittedName>
</protein>
<evidence type="ECO:0000256" key="1">
    <source>
        <dbReference type="SAM" id="MobiDB-lite"/>
    </source>
</evidence>
<reference evidence="2 3" key="1">
    <citation type="journal article" date="2023" name="Life. Sci Alliance">
        <title>Evolutionary insights into 3D genome organization and epigenetic landscape of Vigna mungo.</title>
        <authorList>
            <person name="Junaid A."/>
            <person name="Singh B."/>
            <person name="Bhatia S."/>
        </authorList>
    </citation>
    <scope>NUCLEOTIDE SEQUENCE [LARGE SCALE GENOMIC DNA]</scope>
    <source>
        <strain evidence="2">Urdbean</strain>
    </source>
</reference>
<dbReference type="EMBL" id="CP144699">
    <property type="protein sequence ID" value="WVZ18061.1"/>
    <property type="molecule type" value="Genomic_DNA"/>
</dbReference>
<feature type="region of interest" description="Disordered" evidence="1">
    <location>
        <begin position="1"/>
        <end position="39"/>
    </location>
</feature>
<accession>A0AAQ3S700</accession>
<gene>
    <name evidence="2" type="ORF">V8G54_005383</name>
</gene>
<proteinExistence type="predicted"/>
<feature type="compositionally biased region" description="Basic and acidic residues" evidence="1">
    <location>
        <begin position="8"/>
        <end position="24"/>
    </location>
</feature>
<dbReference type="AlphaFoldDB" id="A0AAQ3S700"/>
<keyword evidence="3" id="KW-1185">Reference proteome</keyword>